<feature type="compositionally biased region" description="Low complexity" evidence="1">
    <location>
        <begin position="248"/>
        <end position="259"/>
    </location>
</feature>
<accession>W9XL36</accession>
<gene>
    <name evidence="2" type="ORF">A1O3_09195</name>
</gene>
<evidence type="ECO:0000313" key="3">
    <source>
        <dbReference type="Proteomes" id="UP000019478"/>
    </source>
</evidence>
<dbReference type="OrthoDB" id="10261634at2759"/>
<protein>
    <submittedName>
        <fullName evidence="2">Uncharacterized protein</fullName>
    </submittedName>
</protein>
<dbReference type="AlphaFoldDB" id="W9XL36"/>
<evidence type="ECO:0000313" key="2">
    <source>
        <dbReference type="EMBL" id="EXJ78035.1"/>
    </source>
</evidence>
<feature type="region of interest" description="Disordered" evidence="1">
    <location>
        <begin position="400"/>
        <end position="460"/>
    </location>
</feature>
<proteinExistence type="predicted"/>
<feature type="region of interest" description="Disordered" evidence="1">
    <location>
        <begin position="242"/>
        <end position="282"/>
    </location>
</feature>
<feature type="region of interest" description="Disordered" evidence="1">
    <location>
        <begin position="68"/>
        <end position="88"/>
    </location>
</feature>
<dbReference type="HOGENOM" id="CLU_048763_0_0_1"/>
<feature type="compositionally biased region" description="Polar residues" evidence="1">
    <location>
        <begin position="72"/>
        <end position="84"/>
    </location>
</feature>
<dbReference type="GeneID" id="19173280"/>
<feature type="compositionally biased region" description="Basic and acidic residues" evidence="1">
    <location>
        <begin position="421"/>
        <end position="433"/>
    </location>
</feature>
<name>W9XL36_9EURO</name>
<evidence type="ECO:0000256" key="1">
    <source>
        <dbReference type="SAM" id="MobiDB-lite"/>
    </source>
</evidence>
<comment type="caution">
    <text evidence="2">The sequence shown here is derived from an EMBL/GenBank/DDBJ whole genome shotgun (WGS) entry which is preliminary data.</text>
</comment>
<keyword evidence="3" id="KW-1185">Reference proteome</keyword>
<dbReference type="eggNOG" id="ENOG502RG6K">
    <property type="taxonomic scope" value="Eukaryota"/>
</dbReference>
<feature type="compositionally biased region" description="Basic and acidic residues" evidence="1">
    <location>
        <begin position="441"/>
        <end position="460"/>
    </location>
</feature>
<dbReference type="RefSeq" id="XP_007737480.1">
    <property type="nucleotide sequence ID" value="XM_007739290.1"/>
</dbReference>
<dbReference type="STRING" id="1182542.W9XL36"/>
<dbReference type="EMBL" id="AMGY01000009">
    <property type="protein sequence ID" value="EXJ78035.1"/>
    <property type="molecule type" value="Genomic_DNA"/>
</dbReference>
<organism evidence="2 3">
    <name type="scientific">Capronia epimyces CBS 606.96</name>
    <dbReference type="NCBI Taxonomy" id="1182542"/>
    <lineage>
        <taxon>Eukaryota</taxon>
        <taxon>Fungi</taxon>
        <taxon>Dikarya</taxon>
        <taxon>Ascomycota</taxon>
        <taxon>Pezizomycotina</taxon>
        <taxon>Eurotiomycetes</taxon>
        <taxon>Chaetothyriomycetidae</taxon>
        <taxon>Chaetothyriales</taxon>
        <taxon>Herpotrichiellaceae</taxon>
        <taxon>Capronia</taxon>
    </lineage>
</organism>
<sequence>MCVACVVGVTDLDNKGLTLSSRPFTSRLLSSFLISYCVISTASYIFPKETSAKAADADLEIVRSRVEGLTQGPGSQQRTPSNSFPGPELGQNEISFPLLVYIRQRNGRPYRPSDPEWKTFQRLQQDKKLLHDLKVEVARQAEKEAKKRGQLAAFLGIIKPGQMRVNLELVVPLNRPPVYEVPYFVSKSGQASVDWRPLPESLGSKLDRAFHPIILSRAFYHGLREFWVVSYRITKARVQDRLNSTRPSSGGVQTSSSSSKINPLYLVRPPTRPPTEEEKTAQQLPIRGVSENDMKKMLPFLRGEYGEHASRQAYRDAVRSMTYQHAIESACTVFRLHWSLGQAKAERTDARDPCHIIGYVEFVGERGKLRLDVFAVYSPQSKSLVGRPMITKAYGIPDATTWHKPLSSRNRPSFLQPEGMKSPDSKHQTHPPEDSATDSSAAEKERREVGSREEERGGEK</sequence>
<reference evidence="2 3" key="1">
    <citation type="submission" date="2013-03" db="EMBL/GenBank/DDBJ databases">
        <title>The Genome Sequence of Capronia epimyces CBS 606.96.</title>
        <authorList>
            <consortium name="The Broad Institute Genomics Platform"/>
            <person name="Cuomo C."/>
            <person name="de Hoog S."/>
            <person name="Gorbushina A."/>
            <person name="Walker B."/>
            <person name="Young S.K."/>
            <person name="Zeng Q."/>
            <person name="Gargeya S."/>
            <person name="Fitzgerald M."/>
            <person name="Haas B."/>
            <person name="Abouelleil A."/>
            <person name="Allen A.W."/>
            <person name="Alvarado L."/>
            <person name="Arachchi H.M."/>
            <person name="Berlin A.M."/>
            <person name="Chapman S.B."/>
            <person name="Gainer-Dewar J."/>
            <person name="Goldberg J."/>
            <person name="Griggs A."/>
            <person name="Gujja S."/>
            <person name="Hansen M."/>
            <person name="Howarth C."/>
            <person name="Imamovic A."/>
            <person name="Ireland A."/>
            <person name="Larimer J."/>
            <person name="McCowan C."/>
            <person name="Murphy C."/>
            <person name="Pearson M."/>
            <person name="Poon T.W."/>
            <person name="Priest M."/>
            <person name="Roberts A."/>
            <person name="Saif S."/>
            <person name="Shea T."/>
            <person name="Sisk P."/>
            <person name="Sykes S."/>
            <person name="Wortman J."/>
            <person name="Nusbaum C."/>
            <person name="Birren B."/>
        </authorList>
    </citation>
    <scope>NUCLEOTIDE SEQUENCE [LARGE SCALE GENOMIC DNA]</scope>
    <source>
        <strain evidence="2 3">CBS 606.96</strain>
    </source>
</reference>
<dbReference type="Proteomes" id="UP000019478">
    <property type="component" value="Unassembled WGS sequence"/>
</dbReference>